<dbReference type="PROSITE" id="PS51089">
    <property type="entry name" value="HP"/>
    <property type="match status" value="1"/>
</dbReference>
<name>A0AAP0LLG8_9ROSI</name>
<evidence type="ECO:0000313" key="6">
    <source>
        <dbReference type="Proteomes" id="UP001428341"/>
    </source>
</evidence>
<proteinExistence type="predicted"/>
<dbReference type="CDD" id="cd11291">
    <property type="entry name" value="gelsolin_S6_like"/>
    <property type="match status" value="1"/>
</dbReference>
<dbReference type="InterPro" id="IPR029006">
    <property type="entry name" value="ADF-H/Gelsolin-like_dom_sf"/>
</dbReference>
<dbReference type="EMBL" id="JBCGBO010000025">
    <property type="protein sequence ID" value="KAK9176217.1"/>
    <property type="molecule type" value="Genomic_DNA"/>
</dbReference>
<dbReference type="SUPFAM" id="SSF47050">
    <property type="entry name" value="VHP, Villin headpiece domain"/>
    <property type="match status" value="1"/>
</dbReference>
<evidence type="ECO:0000313" key="5">
    <source>
        <dbReference type="EMBL" id="KAK9176217.1"/>
    </source>
</evidence>
<dbReference type="InterPro" id="IPR007122">
    <property type="entry name" value="Villin/Gelsolin"/>
</dbReference>
<gene>
    <name evidence="5" type="ORF">WN944_028231</name>
</gene>
<dbReference type="FunFam" id="3.40.20.10:FF:000001">
    <property type="entry name" value="Gelsolin"/>
    <property type="match status" value="1"/>
</dbReference>
<feature type="compositionally biased region" description="Low complexity" evidence="3">
    <location>
        <begin position="815"/>
        <end position="825"/>
    </location>
</feature>
<dbReference type="InterPro" id="IPR036886">
    <property type="entry name" value="Villin_headpiece_dom_sf"/>
</dbReference>
<sequence>MSLHSKDIDSAFEGAGKKLGLEIWCIENLQLVSVPKSSHGKFYTGSAYVILNTALLKSGPPQHDIHYWLGNDVNEEDSTLVSDKALELDAALGSCTVQYREVQGQETEKFLSYFRPCIIPLDGKYSLRSGKSNGETYKISMLTCKGDHVVRVKEVPFSRSSLNHNDVFIVDTASKIFLFSGCNSSIQERAKALEVVQYIKEDKHGGKCEVATVEDGKFVGDSDVGEFWSLFGGYAPIPRDSPSAFQQQPDTPSTTFFWINLQGKLCQIAANSLNKDMLEKDKCYMLDCVNEVFVWTGRNTSITERRISISASEDFLRNQGRTTGTHLMFLTEGLETTVFRSYFDSWPQIAEPKLYDEGREKVAAIFKQQGHDVKELPEEDFEPYVNCRGILKVWRVNGDELSLLPAAEQMKLFSGDCYIVKYTYPGNGRDENVIYAWFGHESMTEDRAAAISHMSAIVDSTRGEAVMAQVHQDMEPVQFFLIFQSLIVFKGGLSSQYKKFIVEEGIVDETYDEKKMALFRIQGTSPCNMQAFQVDRVSTCLNSSYCYILQNGASVFTWIGNLSSSRDHDLLDRMVELINPTWQPISVREGSEPEVFWNALGGKSEHPREKEIKGFIEDPHLFTCTLTEGDLKVKEIYNFTQDDLTTEDILVLDCCREIYVWIGCHSDLNSRQQALNIGQKFLETDILVEGLSLETPICVVTEGHEPPFFTRFFAWDPLKAKMHGNSFERKLAILKGRPSIEASVRNSWKPYFGETTPDSLRSRSVSSNGLQGSGSPIPSISSSKLNSADRHRAFCETPTAQRLFSESTLDKDSPTGEPSSSSKSTKVIQFNESEAGVSSLIYSYEQLRVDSRNPVIGIDVTKRESSVQCSNQLFALSSSVQAYLSEEEFQEKFKMTKRAFYELPKWKQNKFKMSLHLF</sequence>
<dbReference type="InterPro" id="IPR007123">
    <property type="entry name" value="Gelsolin-like_dom"/>
</dbReference>
<dbReference type="AlphaFoldDB" id="A0AAP0LLG8"/>
<keyword evidence="1" id="KW-0117">Actin capping</keyword>
<dbReference type="GO" id="GO:0007015">
    <property type="term" value="P:actin filament organization"/>
    <property type="evidence" value="ECO:0007669"/>
    <property type="project" value="UniProtKB-ARBA"/>
</dbReference>
<dbReference type="PRINTS" id="PR00597">
    <property type="entry name" value="GELSOLIN"/>
</dbReference>
<evidence type="ECO:0000256" key="2">
    <source>
        <dbReference type="ARBA" id="ARBA00022737"/>
    </source>
</evidence>
<dbReference type="CDD" id="cd11289">
    <property type="entry name" value="gelsolin_S2_like"/>
    <property type="match status" value="1"/>
</dbReference>
<dbReference type="Gene3D" id="1.10.950.10">
    <property type="entry name" value="Villin headpiece domain"/>
    <property type="match status" value="1"/>
</dbReference>
<dbReference type="PANTHER" id="PTHR11977">
    <property type="entry name" value="VILLIN"/>
    <property type="match status" value="1"/>
</dbReference>
<dbReference type="GO" id="GO:0051015">
    <property type="term" value="F:actin filament binding"/>
    <property type="evidence" value="ECO:0007669"/>
    <property type="project" value="InterPro"/>
</dbReference>
<keyword evidence="6" id="KW-1185">Reference proteome</keyword>
<dbReference type="InterPro" id="IPR003128">
    <property type="entry name" value="Villin_headpiece"/>
</dbReference>
<evidence type="ECO:0000256" key="1">
    <source>
        <dbReference type="ARBA" id="ARBA00022467"/>
    </source>
</evidence>
<organism evidence="5 6">
    <name type="scientific">Citrus x changshan-huyou</name>
    <dbReference type="NCBI Taxonomy" id="2935761"/>
    <lineage>
        <taxon>Eukaryota</taxon>
        <taxon>Viridiplantae</taxon>
        <taxon>Streptophyta</taxon>
        <taxon>Embryophyta</taxon>
        <taxon>Tracheophyta</taxon>
        <taxon>Spermatophyta</taxon>
        <taxon>Magnoliopsida</taxon>
        <taxon>eudicotyledons</taxon>
        <taxon>Gunneridae</taxon>
        <taxon>Pentapetalae</taxon>
        <taxon>rosids</taxon>
        <taxon>malvids</taxon>
        <taxon>Sapindales</taxon>
        <taxon>Rutaceae</taxon>
        <taxon>Aurantioideae</taxon>
        <taxon>Citrus</taxon>
    </lineage>
</organism>
<evidence type="ECO:0000256" key="3">
    <source>
        <dbReference type="SAM" id="MobiDB-lite"/>
    </source>
</evidence>
<dbReference type="SUPFAM" id="SSF55753">
    <property type="entry name" value="Actin depolymerizing proteins"/>
    <property type="match status" value="6"/>
</dbReference>
<dbReference type="SMART" id="SM00262">
    <property type="entry name" value="GEL"/>
    <property type="match status" value="6"/>
</dbReference>
<reference evidence="5 6" key="1">
    <citation type="submission" date="2024-05" db="EMBL/GenBank/DDBJ databases">
        <title>Haplotype-resolved chromosome-level genome assembly of Huyou (Citrus changshanensis).</title>
        <authorList>
            <person name="Miao C."/>
            <person name="Chen W."/>
            <person name="Wu Y."/>
            <person name="Wang L."/>
            <person name="Zhao S."/>
            <person name="Grierson D."/>
            <person name="Xu C."/>
            <person name="Chen K."/>
        </authorList>
    </citation>
    <scope>NUCLEOTIDE SEQUENCE [LARGE SCALE GENOMIC DNA]</scope>
    <source>
        <strain evidence="5">01-14</strain>
        <tissue evidence="5">Leaf</tissue>
    </source>
</reference>
<dbReference type="CDD" id="cd11293">
    <property type="entry name" value="gelsolin_S4_like"/>
    <property type="match status" value="1"/>
</dbReference>
<feature type="compositionally biased region" description="Low complexity" evidence="3">
    <location>
        <begin position="773"/>
        <end position="783"/>
    </location>
</feature>
<protein>
    <recommendedName>
        <fullName evidence="4">HP domain-containing protein</fullName>
    </recommendedName>
</protein>
<dbReference type="Proteomes" id="UP001428341">
    <property type="component" value="Unassembled WGS sequence"/>
</dbReference>
<dbReference type="GO" id="GO:0051693">
    <property type="term" value="P:actin filament capping"/>
    <property type="evidence" value="ECO:0007669"/>
    <property type="project" value="UniProtKB-KW"/>
</dbReference>
<dbReference type="Gene3D" id="3.40.20.10">
    <property type="entry name" value="Severin"/>
    <property type="match status" value="6"/>
</dbReference>
<feature type="region of interest" description="Disordered" evidence="3">
    <location>
        <begin position="805"/>
        <end position="825"/>
    </location>
</feature>
<feature type="domain" description="HP" evidence="4">
    <location>
        <begin position="836"/>
        <end position="918"/>
    </location>
</feature>
<dbReference type="CDD" id="cd11290">
    <property type="entry name" value="gelsolin_S1_like"/>
    <property type="match status" value="1"/>
</dbReference>
<dbReference type="CDD" id="cd11288">
    <property type="entry name" value="gelsolin_S5_like"/>
    <property type="match status" value="1"/>
</dbReference>
<dbReference type="Pfam" id="PF02209">
    <property type="entry name" value="VHP"/>
    <property type="match status" value="1"/>
</dbReference>
<feature type="compositionally biased region" description="Polar residues" evidence="3">
    <location>
        <begin position="756"/>
        <end position="770"/>
    </location>
</feature>
<comment type="caution">
    <text evidence="5">The sequence shown here is derived from an EMBL/GenBank/DDBJ whole genome shotgun (WGS) entry which is preliminary data.</text>
</comment>
<keyword evidence="2" id="KW-0677">Repeat</keyword>
<dbReference type="PANTHER" id="PTHR11977:SF25">
    <property type="entry name" value="VILLIN-1"/>
    <property type="match status" value="1"/>
</dbReference>
<dbReference type="SMART" id="SM00153">
    <property type="entry name" value="VHP"/>
    <property type="match status" value="1"/>
</dbReference>
<accession>A0AAP0LLG8</accession>
<dbReference type="Pfam" id="PF00626">
    <property type="entry name" value="Gelsolin"/>
    <property type="match status" value="4"/>
</dbReference>
<feature type="region of interest" description="Disordered" evidence="3">
    <location>
        <begin position="755"/>
        <end position="784"/>
    </location>
</feature>
<evidence type="ECO:0000259" key="4">
    <source>
        <dbReference type="PROSITE" id="PS51089"/>
    </source>
</evidence>